<sequence>MEQAKQVNSNPLEPKQLQPKQQHRIRAAGIIIKDNSLLLLRVKDFSGEYWIPPGGGLEENDGHTKACLKRECHEEAGIDVTVGKLVCVREFLETTRNIYHAEFFYHITDFSGKLHIDNLAGHNDAVFIQEIEWVPIETLEQRRTFPTDLKHVAMLVLQHKASVHLGSYVQGEFEIHNQMSDDNSL</sequence>
<evidence type="ECO:0000259" key="3">
    <source>
        <dbReference type="PROSITE" id="PS51462"/>
    </source>
</evidence>
<comment type="cofactor">
    <cofactor evidence="1">
        <name>Mg(2+)</name>
        <dbReference type="ChEBI" id="CHEBI:18420"/>
    </cofactor>
</comment>
<keyword evidence="2" id="KW-0378">Hydrolase</keyword>
<dbReference type="GO" id="GO:0016787">
    <property type="term" value="F:hydrolase activity"/>
    <property type="evidence" value="ECO:0007669"/>
    <property type="project" value="UniProtKB-KW"/>
</dbReference>
<organism evidence="4 5">
    <name type="scientific">Vibrio casei</name>
    <dbReference type="NCBI Taxonomy" id="673372"/>
    <lineage>
        <taxon>Bacteria</taxon>
        <taxon>Pseudomonadati</taxon>
        <taxon>Pseudomonadota</taxon>
        <taxon>Gammaproteobacteria</taxon>
        <taxon>Vibrionales</taxon>
        <taxon>Vibrionaceae</taxon>
        <taxon>Vibrio</taxon>
    </lineage>
</organism>
<accession>A0A368LHQ1</accession>
<dbReference type="InterPro" id="IPR000086">
    <property type="entry name" value="NUDIX_hydrolase_dom"/>
</dbReference>
<dbReference type="InterPro" id="IPR015797">
    <property type="entry name" value="NUDIX_hydrolase-like_dom_sf"/>
</dbReference>
<dbReference type="RefSeq" id="WP_086958600.1">
    <property type="nucleotide sequence ID" value="NZ_FUKS01000007.1"/>
</dbReference>
<evidence type="ECO:0000313" key="4">
    <source>
        <dbReference type="EMBL" id="RCS70272.1"/>
    </source>
</evidence>
<name>A0A368LHQ1_9VIBR</name>
<gene>
    <name evidence="4" type="ORF">CIK83_12520</name>
</gene>
<dbReference type="SUPFAM" id="SSF55811">
    <property type="entry name" value="Nudix"/>
    <property type="match status" value="1"/>
</dbReference>
<comment type="caution">
    <text evidence="4">The sequence shown here is derived from an EMBL/GenBank/DDBJ whole genome shotgun (WGS) entry which is preliminary data.</text>
</comment>
<protein>
    <submittedName>
        <fullName evidence="4">NUDIX domain-containing protein</fullName>
    </submittedName>
</protein>
<dbReference type="Pfam" id="PF00293">
    <property type="entry name" value="NUDIX"/>
    <property type="match status" value="1"/>
</dbReference>
<reference evidence="4 5" key="1">
    <citation type="journal article" date="2017" name="Elife">
        <title>Extensive horizontal gene transfer in cheese-associated bacteria.</title>
        <authorList>
            <person name="Bonham K.S."/>
            <person name="Wolfe B.E."/>
            <person name="Dutton R.J."/>
        </authorList>
    </citation>
    <scope>NUCLEOTIDE SEQUENCE [LARGE SCALE GENOMIC DNA]</scope>
    <source>
        <strain evidence="4 5">JB196</strain>
    </source>
</reference>
<proteinExistence type="predicted"/>
<evidence type="ECO:0000256" key="1">
    <source>
        <dbReference type="ARBA" id="ARBA00001946"/>
    </source>
</evidence>
<dbReference type="PROSITE" id="PS51462">
    <property type="entry name" value="NUDIX"/>
    <property type="match status" value="1"/>
</dbReference>
<evidence type="ECO:0000313" key="5">
    <source>
        <dbReference type="Proteomes" id="UP000252479"/>
    </source>
</evidence>
<dbReference type="Gene3D" id="3.90.79.10">
    <property type="entry name" value="Nucleoside Triphosphate Pyrophosphohydrolase"/>
    <property type="match status" value="1"/>
</dbReference>
<dbReference type="GeneID" id="303189746"/>
<evidence type="ECO:0000256" key="2">
    <source>
        <dbReference type="ARBA" id="ARBA00022801"/>
    </source>
</evidence>
<dbReference type="PANTHER" id="PTHR43046">
    <property type="entry name" value="GDP-MANNOSE MANNOSYL HYDROLASE"/>
    <property type="match status" value="1"/>
</dbReference>
<keyword evidence="5" id="KW-1185">Reference proteome</keyword>
<dbReference type="PANTHER" id="PTHR43046:SF16">
    <property type="entry name" value="ADP-RIBOSE PYROPHOSPHATASE YJHB-RELATED"/>
    <property type="match status" value="1"/>
</dbReference>
<dbReference type="CDD" id="cd18880">
    <property type="entry name" value="NUDIX_ADPRase"/>
    <property type="match status" value="1"/>
</dbReference>
<dbReference type="Proteomes" id="UP000252479">
    <property type="component" value="Unassembled WGS sequence"/>
</dbReference>
<dbReference type="EMBL" id="QPGL01000002">
    <property type="protein sequence ID" value="RCS70272.1"/>
    <property type="molecule type" value="Genomic_DNA"/>
</dbReference>
<feature type="domain" description="Nudix hydrolase" evidence="3">
    <location>
        <begin position="21"/>
        <end position="157"/>
    </location>
</feature>
<dbReference type="AlphaFoldDB" id="A0A368LHQ1"/>